<reference evidence="5" key="3">
    <citation type="submission" date="2025-04" db="UniProtKB">
        <authorList>
            <consortium name="RefSeq"/>
        </authorList>
    </citation>
    <scope>IDENTIFICATION</scope>
    <source>
        <strain evidence="5">CBS 304.34</strain>
    </source>
</reference>
<dbReference type="EMBL" id="MU003727">
    <property type="protein sequence ID" value="KAF2801887.1"/>
    <property type="molecule type" value="Genomic_DNA"/>
</dbReference>
<proteinExistence type="predicted"/>
<evidence type="ECO:0000256" key="2">
    <source>
        <dbReference type="SAM" id="Phobius"/>
    </source>
</evidence>
<evidence type="ECO:0000256" key="1">
    <source>
        <dbReference type="SAM" id="MobiDB-lite"/>
    </source>
</evidence>
<reference evidence="3 5" key="1">
    <citation type="journal article" date="2020" name="Stud. Mycol.">
        <title>101 Dothideomycetes genomes: a test case for predicting lifestyles and emergence of pathogens.</title>
        <authorList>
            <person name="Haridas S."/>
            <person name="Albert R."/>
            <person name="Binder M."/>
            <person name="Bloem J."/>
            <person name="Labutti K."/>
            <person name="Salamov A."/>
            <person name="Andreopoulos B."/>
            <person name="Baker S."/>
            <person name="Barry K."/>
            <person name="Bills G."/>
            <person name="Bluhm B."/>
            <person name="Cannon C."/>
            <person name="Castanera R."/>
            <person name="Culley D."/>
            <person name="Daum C."/>
            <person name="Ezra D."/>
            <person name="Gonzalez J."/>
            <person name="Henrissat B."/>
            <person name="Kuo A."/>
            <person name="Liang C."/>
            <person name="Lipzen A."/>
            <person name="Lutzoni F."/>
            <person name="Magnuson J."/>
            <person name="Mondo S."/>
            <person name="Nolan M."/>
            <person name="Ohm R."/>
            <person name="Pangilinan J."/>
            <person name="Park H.-J."/>
            <person name="Ramirez L."/>
            <person name="Alfaro M."/>
            <person name="Sun H."/>
            <person name="Tritt A."/>
            <person name="Yoshinaga Y."/>
            <person name="Zwiers L.-H."/>
            <person name="Turgeon B."/>
            <person name="Goodwin S."/>
            <person name="Spatafora J."/>
            <person name="Crous P."/>
            <person name="Grigoriev I."/>
        </authorList>
    </citation>
    <scope>NUCLEOTIDE SEQUENCE</scope>
    <source>
        <strain evidence="3 5">CBS 304.34</strain>
    </source>
</reference>
<evidence type="ECO:0000313" key="5">
    <source>
        <dbReference type="RefSeq" id="XP_033568851.1"/>
    </source>
</evidence>
<reference evidence="5" key="2">
    <citation type="submission" date="2020-04" db="EMBL/GenBank/DDBJ databases">
        <authorList>
            <consortium name="NCBI Genome Project"/>
        </authorList>
    </citation>
    <scope>NUCLEOTIDE SEQUENCE</scope>
    <source>
        <strain evidence="5">CBS 304.34</strain>
    </source>
</reference>
<gene>
    <name evidence="3 5" type="ORF">BDZ99DRAFT_469386</name>
</gene>
<feature type="transmembrane region" description="Helical" evidence="2">
    <location>
        <begin position="105"/>
        <end position="130"/>
    </location>
</feature>
<evidence type="ECO:0008006" key="6">
    <source>
        <dbReference type="Google" id="ProtNLM"/>
    </source>
</evidence>
<keyword evidence="2" id="KW-0472">Membrane</keyword>
<feature type="compositionally biased region" description="Polar residues" evidence="1">
    <location>
        <begin position="261"/>
        <end position="284"/>
    </location>
</feature>
<feature type="region of interest" description="Disordered" evidence="1">
    <location>
        <begin position="219"/>
        <end position="310"/>
    </location>
</feature>
<dbReference type="GeneID" id="54462375"/>
<dbReference type="RefSeq" id="XP_033568851.1">
    <property type="nucleotide sequence ID" value="XM_033721482.1"/>
</dbReference>
<keyword evidence="2" id="KW-0812">Transmembrane</keyword>
<name>A0A6A6Y250_9PEZI</name>
<dbReference type="Proteomes" id="UP000504636">
    <property type="component" value="Unplaced"/>
</dbReference>
<feature type="compositionally biased region" description="Basic and acidic residues" evidence="1">
    <location>
        <begin position="336"/>
        <end position="347"/>
    </location>
</feature>
<organism evidence="3">
    <name type="scientific">Mytilinidion resinicola</name>
    <dbReference type="NCBI Taxonomy" id="574789"/>
    <lineage>
        <taxon>Eukaryota</taxon>
        <taxon>Fungi</taxon>
        <taxon>Dikarya</taxon>
        <taxon>Ascomycota</taxon>
        <taxon>Pezizomycotina</taxon>
        <taxon>Dothideomycetes</taxon>
        <taxon>Pleosporomycetidae</taxon>
        <taxon>Mytilinidiales</taxon>
        <taxon>Mytilinidiaceae</taxon>
        <taxon>Mytilinidion</taxon>
    </lineage>
</organism>
<sequence length="362" mass="39186">MHLDPKKDVWNATFSASQQTRERSQWVLAFAFENTMDPNIVVYTSVTTPDETPPPQTIPSSNAISTTFTAAFSPSLRSSATAIWSAGPASFTTSSSQTPSSGLTIVAKLVIGISIPLAVVAIAFGIVIFFHRRQEKGKLNPEKGPAETTSQYFADNPSPLVAELHDHSTVPIWHELPGHPSAEAENYRSKSASSSVHELRQAEAAQEFDARELQRQASLAASVHAPHELSASRSRQATPAPPVSAVSTIEPQGPLVPPIPQSSIPHNSTPTTTGAQTEYPQRPTSPIDDNASVHVSRHASTIAGRTTNDDAELAQIEEAMARLRNQKKLLQELRDVERQEAEMERRRKELRRARGGSGGSGD</sequence>
<feature type="region of interest" description="Disordered" evidence="1">
    <location>
        <begin position="172"/>
        <end position="203"/>
    </location>
</feature>
<keyword evidence="4" id="KW-1185">Reference proteome</keyword>
<protein>
    <recommendedName>
        <fullName evidence="6">Mid2 domain-containing protein</fullName>
    </recommendedName>
</protein>
<feature type="region of interest" description="Disordered" evidence="1">
    <location>
        <begin position="336"/>
        <end position="362"/>
    </location>
</feature>
<evidence type="ECO:0000313" key="3">
    <source>
        <dbReference type="EMBL" id="KAF2801887.1"/>
    </source>
</evidence>
<keyword evidence="2" id="KW-1133">Transmembrane helix</keyword>
<evidence type="ECO:0000313" key="4">
    <source>
        <dbReference type="Proteomes" id="UP000504636"/>
    </source>
</evidence>
<dbReference type="AlphaFoldDB" id="A0A6A6Y250"/>
<dbReference type="OrthoDB" id="10492974at2759"/>
<accession>A0A6A6Y250</accession>